<gene>
    <name evidence="1" type="ORF">GCM10012280_04960</name>
</gene>
<reference evidence="1" key="1">
    <citation type="journal article" date="2014" name="Int. J. Syst. Evol. Microbiol.">
        <title>Complete genome sequence of Corynebacterium casei LMG S-19264T (=DSM 44701T), isolated from a smear-ripened cheese.</title>
        <authorList>
            <consortium name="US DOE Joint Genome Institute (JGI-PGF)"/>
            <person name="Walter F."/>
            <person name="Albersmeier A."/>
            <person name="Kalinowski J."/>
            <person name="Ruckert C."/>
        </authorList>
    </citation>
    <scope>NUCLEOTIDE SEQUENCE</scope>
    <source>
        <strain evidence="1">CGMCC 4.7201</strain>
    </source>
</reference>
<evidence type="ECO:0000313" key="1">
    <source>
        <dbReference type="EMBL" id="GGO81234.1"/>
    </source>
</evidence>
<accession>A0A917ZFY7</accession>
<evidence type="ECO:0000313" key="2">
    <source>
        <dbReference type="Proteomes" id="UP000641932"/>
    </source>
</evidence>
<dbReference type="EMBL" id="BMMS01000002">
    <property type="protein sequence ID" value="GGO81234.1"/>
    <property type="molecule type" value="Genomic_DNA"/>
</dbReference>
<organism evidence="1 2">
    <name type="scientific">Wenjunlia tyrosinilytica</name>
    <dbReference type="NCBI Taxonomy" id="1544741"/>
    <lineage>
        <taxon>Bacteria</taxon>
        <taxon>Bacillati</taxon>
        <taxon>Actinomycetota</taxon>
        <taxon>Actinomycetes</taxon>
        <taxon>Kitasatosporales</taxon>
        <taxon>Streptomycetaceae</taxon>
        <taxon>Wenjunlia</taxon>
    </lineage>
</organism>
<proteinExistence type="predicted"/>
<reference evidence="1" key="2">
    <citation type="submission" date="2020-09" db="EMBL/GenBank/DDBJ databases">
        <authorList>
            <person name="Sun Q."/>
            <person name="Zhou Y."/>
        </authorList>
    </citation>
    <scope>NUCLEOTIDE SEQUENCE</scope>
    <source>
        <strain evidence="1">CGMCC 4.7201</strain>
    </source>
</reference>
<comment type="caution">
    <text evidence="1">The sequence shown here is derived from an EMBL/GenBank/DDBJ whole genome shotgun (WGS) entry which is preliminary data.</text>
</comment>
<protein>
    <submittedName>
        <fullName evidence="1">Uncharacterized protein</fullName>
    </submittedName>
</protein>
<name>A0A917ZFY7_9ACTN</name>
<dbReference type="Proteomes" id="UP000641932">
    <property type="component" value="Unassembled WGS sequence"/>
</dbReference>
<sequence length="72" mass="7866">MFVRTCHPDRGGDPEVFAAELLLWRARLAGGSSPGAGPGGHRVSAYRRGPWPVRCGRAVAAAVRRRRRTRVT</sequence>
<dbReference type="AlphaFoldDB" id="A0A917ZFY7"/>
<keyword evidence="2" id="KW-1185">Reference proteome</keyword>